<organism evidence="2">
    <name type="scientific">freshwater metagenome</name>
    <dbReference type="NCBI Taxonomy" id="449393"/>
    <lineage>
        <taxon>unclassified sequences</taxon>
        <taxon>metagenomes</taxon>
        <taxon>ecological metagenomes</taxon>
    </lineage>
</organism>
<evidence type="ECO:0000313" key="2">
    <source>
        <dbReference type="EMBL" id="CAB4856679.1"/>
    </source>
</evidence>
<evidence type="ECO:0000313" key="1">
    <source>
        <dbReference type="EMBL" id="CAB4827149.1"/>
    </source>
</evidence>
<dbReference type="AlphaFoldDB" id="A0A6J7CKN1"/>
<accession>A0A6J7CKN1</accession>
<dbReference type="EMBL" id="CAFBLD010000001">
    <property type="protein sequence ID" value="CAB4856679.1"/>
    <property type="molecule type" value="Genomic_DNA"/>
</dbReference>
<proteinExistence type="predicted"/>
<sequence>MTGKSPMKTVWDLISPVMLLVNSAVTKSGCEYVVSRSLQCSMEYLGGSKRWSLNDRLIVPCKSSIGEISSKISSNPDCFGSSPRLVTSACARRSRHTSLPNNQSTLSICSAKRLGTSRGSRIFAKEIRRGATDLVFDAAKECPSEQF</sequence>
<gene>
    <name evidence="1" type="ORF">UFOPK3174_00694</name>
    <name evidence="2" type="ORF">UFOPK3328_00231</name>
</gene>
<reference evidence="2" key="1">
    <citation type="submission" date="2020-05" db="EMBL/GenBank/DDBJ databases">
        <authorList>
            <person name="Chiriac C."/>
            <person name="Salcher M."/>
            <person name="Ghai R."/>
            <person name="Kavagutti S V."/>
        </authorList>
    </citation>
    <scope>NUCLEOTIDE SEQUENCE</scope>
</reference>
<dbReference type="EMBL" id="CAFABH010000009">
    <property type="protein sequence ID" value="CAB4827149.1"/>
    <property type="molecule type" value="Genomic_DNA"/>
</dbReference>
<protein>
    <submittedName>
        <fullName evidence="2">Unannotated protein</fullName>
    </submittedName>
</protein>
<name>A0A6J7CKN1_9ZZZZ</name>